<dbReference type="EMBL" id="MT483648">
    <property type="protein sequence ID" value="QLY89862.1"/>
    <property type="molecule type" value="Genomic_DNA"/>
</dbReference>
<protein>
    <submittedName>
        <fullName evidence="2">ATP synthase F0 subunit 8</fullName>
    </submittedName>
</protein>
<dbReference type="AlphaFoldDB" id="A0A7D7AD98"/>
<evidence type="ECO:0000256" key="1">
    <source>
        <dbReference type="SAM" id="Phobius"/>
    </source>
</evidence>
<keyword evidence="2" id="KW-0496">Mitochondrion</keyword>
<feature type="transmembrane region" description="Helical" evidence="1">
    <location>
        <begin position="6"/>
        <end position="29"/>
    </location>
</feature>
<evidence type="ECO:0000313" key="2">
    <source>
        <dbReference type="EMBL" id="QLY89862.1"/>
    </source>
</evidence>
<keyword evidence="1" id="KW-0812">Transmembrane</keyword>
<keyword evidence="1" id="KW-0472">Membrane</keyword>
<name>A0A7D7AD98_9CAEN</name>
<gene>
    <name evidence="2" type="primary">ATP8</name>
</gene>
<geneLocation type="mitochondrion" evidence="2"/>
<keyword evidence="1" id="KW-1133">Transmembrane helix</keyword>
<accession>A0A7D7AD98</accession>
<sequence>MPQLSPLNWILLFLFFWVMVSLMSVLIWWMSKVNFGVIISADDTVVVDMCCFENKWEW</sequence>
<reference evidence="2" key="1">
    <citation type="submission" date="2020-05" db="EMBL/GenBank/DDBJ databases">
        <title>DNAmark Project.</title>
        <authorList>
            <person name="Leerhoei F."/>
        </authorList>
    </citation>
    <scope>NUCLEOTIDE SEQUENCE</scope>
    <source>
        <strain evidence="2">DM526</strain>
    </source>
</reference>
<proteinExistence type="predicted"/>
<organism evidence="2">
    <name type="scientific">Viviparus viviparus</name>
    <dbReference type="NCBI Taxonomy" id="54978"/>
    <lineage>
        <taxon>Eukaryota</taxon>
        <taxon>Metazoa</taxon>
        <taxon>Spiralia</taxon>
        <taxon>Lophotrochozoa</taxon>
        <taxon>Mollusca</taxon>
        <taxon>Gastropoda</taxon>
        <taxon>Caenogastropoda</taxon>
        <taxon>Architaenioglossa</taxon>
        <taxon>Viviparoidea</taxon>
        <taxon>Viviparidae</taxon>
        <taxon>Viviparus</taxon>
    </lineage>
</organism>